<dbReference type="PANTHER" id="PTHR34606:SF4">
    <property type="entry name" value="OUTER MEMBRANE LIPOPROTEIN DOLP"/>
    <property type="match status" value="1"/>
</dbReference>
<evidence type="ECO:0000259" key="3">
    <source>
        <dbReference type="PROSITE" id="PS50914"/>
    </source>
</evidence>
<accession>A0A3N1XSP8</accession>
<comment type="caution">
    <text evidence="4">The sequence shown here is derived from an EMBL/GenBank/DDBJ whole genome shotgun (WGS) entry which is preliminary data.</text>
</comment>
<proteinExistence type="predicted"/>
<feature type="domain" description="BON" evidence="3">
    <location>
        <begin position="123"/>
        <end position="193"/>
    </location>
</feature>
<protein>
    <submittedName>
        <fullName evidence="4">Osmotically-inducible protein OsmY</fullName>
    </submittedName>
</protein>
<evidence type="ECO:0000313" key="5">
    <source>
        <dbReference type="Proteomes" id="UP000276634"/>
    </source>
</evidence>
<feature type="signal peptide" evidence="2">
    <location>
        <begin position="1"/>
        <end position="22"/>
    </location>
</feature>
<evidence type="ECO:0000256" key="1">
    <source>
        <dbReference type="ARBA" id="ARBA00022729"/>
    </source>
</evidence>
<reference evidence="4 5" key="1">
    <citation type="submission" date="2018-11" db="EMBL/GenBank/DDBJ databases">
        <title>Genomic Encyclopedia of Type Strains, Phase IV (KMG-IV): sequencing the most valuable type-strain genomes for metagenomic binning, comparative biology and taxonomic classification.</title>
        <authorList>
            <person name="Goeker M."/>
        </authorList>
    </citation>
    <scope>NUCLEOTIDE SEQUENCE [LARGE SCALE GENOMIC DNA]</scope>
    <source>
        <strain evidence="4 5">DSM 100275</strain>
    </source>
</reference>
<feature type="chain" id="PRO_5018093578" evidence="2">
    <location>
        <begin position="23"/>
        <end position="193"/>
    </location>
</feature>
<dbReference type="OrthoDB" id="9783990at2"/>
<name>A0A3N1XSP8_9GAMM</name>
<dbReference type="InterPro" id="IPR014004">
    <property type="entry name" value="Transpt-assoc_nodulatn_dom_bac"/>
</dbReference>
<dbReference type="PANTHER" id="PTHR34606">
    <property type="entry name" value="BON DOMAIN-CONTAINING PROTEIN"/>
    <property type="match status" value="1"/>
</dbReference>
<dbReference type="Pfam" id="PF04972">
    <property type="entry name" value="BON"/>
    <property type="match status" value="2"/>
</dbReference>
<dbReference type="SMART" id="SM00749">
    <property type="entry name" value="BON"/>
    <property type="match status" value="2"/>
</dbReference>
<evidence type="ECO:0000256" key="2">
    <source>
        <dbReference type="SAM" id="SignalP"/>
    </source>
</evidence>
<dbReference type="PROSITE" id="PS50914">
    <property type="entry name" value="BON"/>
    <property type="match status" value="2"/>
</dbReference>
<dbReference type="AlphaFoldDB" id="A0A3N1XSP8"/>
<dbReference type="InterPro" id="IPR007055">
    <property type="entry name" value="BON_dom"/>
</dbReference>
<dbReference type="PROSITE" id="PS51257">
    <property type="entry name" value="PROKAR_LIPOPROTEIN"/>
    <property type="match status" value="1"/>
</dbReference>
<keyword evidence="5" id="KW-1185">Reference proteome</keyword>
<sequence>MNRIALASLLLAPLLAAGCAPLVVGGAATGVAVVHDRRTAEAVLDDQAIELKVASWLAGDGEIKARAHVSVTSYNRIVLLTGEAPTPALRARAEAIARRHPKVRAVRNEIAVATPTTLGRRSRDALVTGRVKAALVGIEDLPGFDPTRVKVVTENGTVYLMGLLYRREADAVVARARGVDGVARIVRVFEYLD</sequence>
<dbReference type="RefSeq" id="WP_123402072.1">
    <property type="nucleotide sequence ID" value="NZ_RJVI01000003.1"/>
</dbReference>
<evidence type="ECO:0000313" key="4">
    <source>
        <dbReference type="EMBL" id="ROR29670.1"/>
    </source>
</evidence>
<dbReference type="InterPro" id="IPR051686">
    <property type="entry name" value="Lipoprotein_DolP"/>
</dbReference>
<feature type="domain" description="BON" evidence="3">
    <location>
        <begin position="45"/>
        <end position="114"/>
    </location>
</feature>
<organism evidence="4 5">
    <name type="scientific">Inmirania thermothiophila</name>
    <dbReference type="NCBI Taxonomy" id="1750597"/>
    <lineage>
        <taxon>Bacteria</taxon>
        <taxon>Pseudomonadati</taxon>
        <taxon>Pseudomonadota</taxon>
        <taxon>Gammaproteobacteria</taxon>
        <taxon>Chromatiales</taxon>
        <taxon>Ectothiorhodospiraceae</taxon>
        <taxon>Inmirania</taxon>
    </lineage>
</organism>
<gene>
    <name evidence="4" type="ORF">EDC57_2341</name>
</gene>
<dbReference type="EMBL" id="RJVI01000003">
    <property type="protein sequence ID" value="ROR29670.1"/>
    <property type="molecule type" value="Genomic_DNA"/>
</dbReference>
<dbReference type="Proteomes" id="UP000276634">
    <property type="component" value="Unassembled WGS sequence"/>
</dbReference>
<keyword evidence="1 2" id="KW-0732">Signal</keyword>
<dbReference type="Gene3D" id="3.30.1340.30">
    <property type="match status" value="1"/>
</dbReference>